<dbReference type="GO" id="GO:0030154">
    <property type="term" value="P:cell differentiation"/>
    <property type="evidence" value="ECO:0007669"/>
    <property type="project" value="UniProtKB-KW"/>
</dbReference>
<accession>A0AAN9R7U7</accession>
<dbReference type="PANTHER" id="PTHR34359:SF5">
    <property type="entry name" value="CLAVATA3_ESR (CLE)-RELATED PROTEIN 9"/>
    <property type="match status" value="1"/>
</dbReference>
<keyword evidence="2" id="KW-0217">Developmental protein</keyword>
<keyword evidence="3" id="KW-0221">Differentiation</keyword>
<evidence type="ECO:0000256" key="2">
    <source>
        <dbReference type="ARBA" id="ARBA00022473"/>
    </source>
</evidence>
<protein>
    <recommendedName>
        <fullName evidence="9">CLAVATA3/ESR (CLE)-related protein 9</fullName>
    </recommendedName>
</protein>
<evidence type="ECO:0000256" key="1">
    <source>
        <dbReference type="ARBA" id="ARBA00005416"/>
    </source>
</evidence>
<evidence type="ECO:0000313" key="8">
    <source>
        <dbReference type="Proteomes" id="UP001367508"/>
    </source>
</evidence>
<evidence type="ECO:0000256" key="6">
    <source>
        <dbReference type="SAM" id="SignalP"/>
    </source>
</evidence>
<dbReference type="InterPro" id="IPR039618">
    <property type="entry name" value="CLE9-13"/>
</dbReference>
<proteinExistence type="inferred from homology"/>
<feature type="region of interest" description="Disordered" evidence="5">
    <location>
        <begin position="62"/>
        <end position="94"/>
    </location>
</feature>
<evidence type="ECO:0008006" key="9">
    <source>
        <dbReference type="Google" id="ProtNLM"/>
    </source>
</evidence>
<gene>
    <name evidence="7" type="ORF">VNO77_04532</name>
</gene>
<dbReference type="EMBL" id="JAYMYQ010000001">
    <property type="protein sequence ID" value="KAK7362421.1"/>
    <property type="molecule type" value="Genomic_DNA"/>
</dbReference>
<keyword evidence="6" id="KW-0732">Signal</keyword>
<feature type="chain" id="PRO_5042931047" description="CLAVATA3/ESR (CLE)-related protein 9" evidence="6">
    <location>
        <begin position="28"/>
        <end position="94"/>
    </location>
</feature>
<dbReference type="PANTHER" id="PTHR34359">
    <property type="entry name" value="CLAVATA3/ESR (CLE)-RELATED PROTEIN 10"/>
    <property type="match status" value="1"/>
</dbReference>
<evidence type="ECO:0000256" key="4">
    <source>
        <dbReference type="ARBA" id="ARBA00023278"/>
    </source>
</evidence>
<keyword evidence="4" id="KW-0379">Hydroxylation</keyword>
<evidence type="ECO:0000256" key="3">
    <source>
        <dbReference type="ARBA" id="ARBA00022782"/>
    </source>
</evidence>
<name>A0AAN9R7U7_CANGL</name>
<keyword evidence="8" id="KW-1185">Reference proteome</keyword>
<comment type="caution">
    <text evidence="7">The sequence shown here is derived from an EMBL/GenBank/DDBJ whole genome shotgun (WGS) entry which is preliminary data.</text>
</comment>
<sequence>MKTSLSSFTTLLPLIFLFFFFVSSANCTLPPPPTSSRNTLHPHYCDSFLHTRPRSLCIHLQRKHPVPAPQQNGVDPRYGSEKRRVPTGPNPLHN</sequence>
<reference evidence="7 8" key="1">
    <citation type="submission" date="2024-01" db="EMBL/GenBank/DDBJ databases">
        <title>The genomes of 5 underutilized Papilionoideae crops provide insights into root nodulation and disease resistanc.</title>
        <authorList>
            <person name="Jiang F."/>
        </authorList>
    </citation>
    <scope>NUCLEOTIDE SEQUENCE [LARGE SCALE GENOMIC DNA]</scope>
    <source>
        <strain evidence="7">LVBAO_FW01</strain>
        <tissue evidence="7">Leaves</tissue>
    </source>
</reference>
<dbReference type="AlphaFoldDB" id="A0AAN9R7U7"/>
<evidence type="ECO:0000256" key="5">
    <source>
        <dbReference type="SAM" id="MobiDB-lite"/>
    </source>
</evidence>
<feature type="signal peptide" evidence="6">
    <location>
        <begin position="1"/>
        <end position="27"/>
    </location>
</feature>
<dbReference type="Proteomes" id="UP001367508">
    <property type="component" value="Unassembled WGS sequence"/>
</dbReference>
<comment type="similarity">
    <text evidence="1">Belongs to the CLV3/ESR signal peptide family.</text>
</comment>
<evidence type="ECO:0000313" key="7">
    <source>
        <dbReference type="EMBL" id="KAK7362421.1"/>
    </source>
</evidence>
<organism evidence="7 8">
    <name type="scientific">Canavalia gladiata</name>
    <name type="common">Sword bean</name>
    <name type="synonym">Dolichos gladiatus</name>
    <dbReference type="NCBI Taxonomy" id="3824"/>
    <lineage>
        <taxon>Eukaryota</taxon>
        <taxon>Viridiplantae</taxon>
        <taxon>Streptophyta</taxon>
        <taxon>Embryophyta</taxon>
        <taxon>Tracheophyta</taxon>
        <taxon>Spermatophyta</taxon>
        <taxon>Magnoliopsida</taxon>
        <taxon>eudicotyledons</taxon>
        <taxon>Gunneridae</taxon>
        <taxon>Pentapetalae</taxon>
        <taxon>rosids</taxon>
        <taxon>fabids</taxon>
        <taxon>Fabales</taxon>
        <taxon>Fabaceae</taxon>
        <taxon>Papilionoideae</taxon>
        <taxon>50 kb inversion clade</taxon>
        <taxon>NPAAA clade</taxon>
        <taxon>indigoferoid/millettioid clade</taxon>
        <taxon>Phaseoleae</taxon>
        <taxon>Canavalia</taxon>
    </lineage>
</organism>